<sequence length="744" mass="84352">MGRPLFVSLITLLISELVPITSQYPSYLKHEECRWDEMNSLDCSFTGITALPNYSILWSTKMEGLNPRTFIHSIKQVNLSNNAISELSLGVFYNFTELEMLNFNDNDIFSVLFNMNVRNRSEKFLQSLKTLLLERNQLSAIPKGLGKLHSLQTLSLAGNNISQLQQDDFTNCTKLKRIDLGSNAIYKIHPNAFSDVTELQVVILSSNALVTITPMAFLYIHMLQAEIDLSNNPWACDCGTVSLERLSPLLPKDLMKQWNLTCSTPPRRTLTHLLTTDDSHYACDLLIDDSVFIKGIILPAGETAVLLCDLPGTLGNQRTFWWTPQGIVSEEHHDPHCYMNQEKNLLLHSPFTSEEGLYVCFSNDIQRLAAYQVYVLQDIPQVLRRSPRYIETRETRMRTEGDFALAVALSVIITFLCSFCLGVFLRPLFEKLWRKHCKKKTSKDQQSDIVYENTGYTEDRPSVGNFSNTDVNSLESLTQHNKISLGQDILVHEYDIPEAVTSVNETTVVIKPLRFPKFVVANNEFRRPYIVKSKKNKHLVPKDDSKISQNPTQVTEGMTDTEQHTYKADSRMYKDETDGQPLAQGSNHVKASHHRKEKIYAYSSDSQLSISDDGSLFSVSLSNSLSDGSETIDMHSNNVDRHHKSSKGSQHKYRSNDADEVETHISPYSASLQTRDTDAQFQNVPFVHFYDKLNIGKKLTFFYHGTSAKSTKDAIDGTIVPAVDGDSNKNDSIRQWLDDITEKI</sequence>
<dbReference type="InterPro" id="IPR007110">
    <property type="entry name" value="Ig-like_dom"/>
</dbReference>
<feature type="transmembrane region" description="Helical" evidence="6">
    <location>
        <begin position="403"/>
        <end position="425"/>
    </location>
</feature>
<protein>
    <recommendedName>
        <fullName evidence="8">Ig-like domain-containing protein</fullName>
    </recommendedName>
</protein>
<feature type="region of interest" description="Disordered" evidence="5">
    <location>
        <begin position="536"/>
        <end position="561"/>
    </location>
</feature>
<feature type="compositionally biased region" description="Polar residues" evidence="5">
    <location>
        <begin position="547"/>
        <end position="560"/>
    </location>
</feature>
<dbReference type="EMBL" id="CM004467">
    <property type="protein sequence ID" value="OCT96835.1"/>
    <property type="molecule type" value="Genomic_DNA"/>
</dbReference>
<dbReference type="PROSITE" id="PS51450">
    <property type="entry name" value="LRR"/>
    <property type="match status" value="1"/>
</dbReference>
<keyword evidence="3" id="KW-0677">Repeat</keyword>
<dbReference type="InterPro" id="IPR032675">
    <property type="entry name" value="LRR_dom_sf"/>
</dbReference>
<feature type="signal peptide" evidence="7">
    <location>
        <begin position="1"/>
        <end position="22"/>
    </location>
</feature>
<keyword evidence="4" id="KW-0325">Glycoprotein</keyword>
<accession>A0A974DSU0</accession>
<dbReference type="GO" id="GO:0045121">
    <property type="term" value="C:membrane raft"/>
    <property type="evidence" value="ECO:0007669"/>
    <property type="project" value="UniProtKB-SubCell"/>
</dbReference>
<reference evidence="10" key="1">
    <citation type="journal article" date="2016" name="Nature">
        <title>Genome evolution in the allotetraploid frog Xenopus laevis.</title>
        <authorList>
            <person name="Session A.M."/>
            <person name="Uno Y."/>
            <person name="Kwon T."/>
            <person name="Chapman J.A."/>
            <person name="Toyoda A."/>
            <person name="Takahashi S."/>
            <person name="Fukui A."/>
            <person name="Hikosaka A."/>
            <person name="Suzuki A."/>
            <person name="Kondo M."/>
            <person name="van Heeringen S.J."/>
            <person name="Quigley I."/>
            <person name="Heinz S."/>
            <person name="Ogino H."/>
            <person name="Ochi H."/>
            <person name="Hellsten U."/>
            <person name="Lyons J.B."/>
            <person name="Simakov O."/>
            <person name="Putnam N."/>
            <person name="Stites J."/>
            <person name="Kuroki Y."/>
            <person name="Tanaka T."/>
            <person name="Michiue T."/>
            <person name="Watanabe M."/>
            <person name="Bogdanovic O."/>
            <person name="Lister R."/>
            <person name="Georgiou G."/>
            <person name="Paranjpe S.S."/>
            <person name="van Kruijsbergen I."/>
            <person name="Shu S."/>
            <person name="Carlson J."/>
            <person name="Kinoshita T."/>
            <person name="Ohta Y."/>
            <person name="Mawaribuchi S."/>
            <person name="Jenkins J."/>
            <person name="Grimwood J."/>
            <person name="Schmutz J."/>
            <person name="Mitros T."/>
            <person name="Mozaffari S.V."/>
            <person name="Suzuki Y."/>
            <person name="Haramoto Y."/>
            <person name="Yamamoto T.S."/>
            <person name="Takagi C."/>
            <person name="Heald R."/>
            <person name="Miller K."/>
            <person name="Haudenschild C."/>
            <person name="Kitzman J."/>
            <person name="Nakayama T."/>
            <person name="Izutsu Y."/>
            <person name="Robert J."/>
            <person name="Fortriede J."/>
            <person name="Burns K."/>
            <person name="Lotay V."/>
            <person name="Karimi K."/>
            <person name="Yasuoka Y."/>
            <person name="Dichmann D.S."/>
            <person name="Flajnik M.F."/>
            <person name="Houston D.W."/>
            <person name="Shendure J."/>
            <person name="DuPasquier L."/>
            <person name="Vize P.D."/>
            <person name="Zorn A.M."/>
            <person name="Ito M."/>
            <person name="Marcotte E.M."/>
            <person name="Wallingford J.B."/>
            <person name="Ito Y."/>
            <person name="Asashima M."/>
            <person name="Ueno N."/>
            <person name="Matsuda Y."/>
            <person name="Veenstra G.J."/>
            <person name="Fujiyama A."/>
            <person name="Harland R.M."/>
            <person name="Taira M."/>
            <person name="Rokhsar D.S."/>
        </authorList>
    </citation>
    <scope>NUCLEOTIDE SEQUENCE [LARGE SCALE GENOMIC DNA]</scope>
    <source>
        <strain evidence="10">J</strain>
    </source>
</reference>
<dbReference type="SMART" id="SM00369">
    <property type="entry name" value="LRR_TYP"/>
    <property type="match status" value="5"/>
</dbReference>
<evidence type="ECO:0000313" key="10">
    <source>
        <dbReference type="Proteomes" id="UP000694892"/>
    </source>
</evidence>
<dbReference type="InterPro" id="IPR036179">
    <property type="entry name" value="Ig-like_dom_sf"/>
</dbReference>
<dbReference type="Proteomes" id="UP000694892">
    <property type="component" value="Chromosome 1S"/>
</dbReference>
<proteinExistence type="predicted"/>
<keyword evidence="6" id="KW-0472">Membrane</keyword>
<dbReference type="OMA" id="DIVYENT"/>
<dbReference type="PROSITE" id="PS50835">
    <property type="entry name" value="IG_LIKE"/>
    <property type="match status" value="1"/>
</dbReference>
<dbReference type="SUPFAM" id="SSF52058">
    <property type="entry name" value="L domain-like"/>
    <property type="match status" value="1"/>
</dbReference>
<feature type="compositionally biased region" description="Basic residues" evidence="5">
    <location>
        <begin position="641"/>
        <end position="653"/>
    </location>
</feature>
<feature type="region of interest" description="Disordered" evidence="5">
    <location>
        <begin position="627"/>
        <end position="658"/>
    </location>
</feature>
<dbReference type="InterPro" id="IPR001611">
    <property type="entry name" value="Leu-rich_rpt"/>
</dbReference>
<dbReference type="Pfam" id="PF13855">
    <property type="entry name" value="LRR_8"/>
    <property type="match status" value="1"/>
</dbReference>
<dbReference type="SUPFAM" id="SSF48726">
    <property type="entry name" value="Immunoglobulin"/>
    <property type="match status" value="1"/>
</dbReference>
<feature type="chain" id="PRO_5038067324" description="Ig-like domain-containing protein" evidence="7">
    <location>
        <begin position="23"/>
        <end position="744"/>
    </location>
</feature>
<keyword evidence="2 7" id="KW-0732">Signal</keyword>
<evidence type="ECO:0000256" key="3">
    <source>
        <dbReference type="ARBA" id="ARBA00022737"/>
    </source>
</evidence>
<dbReference type="GO" id="GO:0042995">
    <property type="term" value="C:cell projection"/>
    <property type="evidence" value="ECO:0007669"/>
    <property type="project" value="UniProtKB-SubCell"/>
</dbReference>
<keyword evidence="1" id="KW-0433">Leucine-rich repeat</keyword>
<keyword evidence="6" id="KW-1133">Transmembrane helix</keyword>
<keyword evidence="6" id="KW-0812">Transmembrane</keyword>
<gene>
    <name evidence="9" type="ORF">XELAEV_18009050mg</name>
</gene>
<evidence type="ECO:0000256" key="1">
    <source>
        <dbReference type="ARBA" id="ARBA00022614"/>
    </source>
</evidence>
<dbReference type="AlphaFoldDB" id="A0A974DSU0"/>
<dbReference type="InterPro" id="IPR050541">
    <property type="entry name" value="LRR_TM_domain-containing"/>
</dbReference>
<evidence type="ECO:0000256" key="4">
    <source>
        <dbReference type="ARBA" id="ARBA00023180"/>
    </source>
</evidence>
<dbReference type="GO" id="GO:0098552">
    <property type="term" value="C:side of membrane"/>
    <property type="evidence" value="ECO:0007669"/>
    <property type="project" value="UniProtKB-KW"/>
</dbReference>
<dbReference type="GO" id="GO:0005886">
    <property type="term" value="C:plasma membrane"/>
    <property type="evidence" value="ECO:0007669"/>
    <property type="project" value="UniProtKB-SubCell"/>
</dbReference>
<evidence type="ECO:0000256" key="6">
    <source>
        <dbReference type="SAM" id="Phobius"/>
    </source>
</evidence>
<evidence type="ECO:0000256" key="7">
    <source>
        <dbReference type="SAM" id="SignalP"/>
    </source>
</evidence>
<evidence type="ECO:0000313" key="9">
    <source>
        <dbReference type="EMBL" id="OCT96835.1"/>
    </source>
</evidence>
<name>A0A974DSU0_XENLA</name>
<feature type="non-terminal residue" evidence="9">
    <location>
        <position position="744"/>
    </location>
</feature>
<organism evidence="9 10">
    <name type="scientific">Xenopus laevis</name>
    <name type="common">African clawed frog</name>
    <dbReference type="NCBI Taxonomy" id="8355"/>
    <lineage>
        <taxon>Eukaryota</taxon>
        <taxon>Metazoa</taxon>
        <taxon>Chordata</taxon>
        <taxon>Craniata</taxon>
        <taxon>Vertebrata</taxon>
        <taxon>Euteleostomi</taxon>
        <taxon>Amphibia</taxon>
        <taxon>Batrachia</taxon>
        <taxon>Anura</taxon>
        <taxon>Pipoidea</taxon>
        <taxon>Pipidae</taxon>
        <taxon>Xenopodinae</taxon>
        <taxon>Xenopus</taxon>
        <taxon>Xenopus</taxon>
    </lineage>
</organism>
<dbReference type="GO" id="GO:0043204">
    <property type="term" value="C:perikaryon"/>
    <property type="evidence" value="ECO:0007669"/>
    <property type="project" value="UniProtKB-SubCell"/>
</dbReference>
<dbReference type="PANTHER" id="PTHR24369:SF196">
    <property type="entry name" value="RETICULON 4 RECEPTOR LIKE 1"/>
    <property type="match status" value="1"/>
</dbReference>
<evidence type="ECO:0000256" key="2">
    <source>
        <dbReference type="ARBA" id="ARBA00022729"/>
    </source>
</evidence>
<dbReference type="PANTHER" id="PTHR24369">
    <property type="entry name" value="ANTIGEN BSP, PUTATIVE-RELATED"/>
    <property type="match status" value="1"/>
</dbReference>
<dbReference type="Gene3D" id="3.80.10.10">
    <property type="entry name" value="Ribonuclease Inhibitor"/>
    <property type="match status" value="2"/>
</dbReference>
<evidence type="ECO:0000259" key="8">
    <source>
        <dbReference type="PROSITE" id="PS50835"/>
    </source>
</evidence>
<dbReference type="InterPro" id="IPR003591">
    <property type="entry name" value="Leu-rich_rpt_typical-subtyp"/>
</dbReference>
<feature type="domain" description="Ig-like" evidence="8">
    <location>
        <begin position="266"/>
        <end position="360"/>
    </location>
</feature>
<evidence type="ECO:0000256" key="5">
    <source>
        <dbReference type="SAM" id="MobiDB-lite"/>
    </source>
</evidence>